<comment type="caution">
    <text evidence="1">The sequence shown here is derived from an EMBL/GenBank/DDBJ whole genome shotgun (WGS) entry which is preliminary data.</text>
</comment>
<protein>
    <submittedName>
        <fullName evidence="1">Uncharacterized protein</fullName>
    </submittedName>
</protein>
<sequence>MRLNSIIANRHIFDGQMNGKPLQLQLAFDRGRAVRLKVASDGERMIVDDGPLDAPCNMEECGQVDIADVTEALFPTLRDVEVTGLEALAWNGCSVGVKLTLAGRDSFHFWVDGDELHWGDGAALLGHEWLDSIAPKPSERIAL</sequence>
<organism evidence="1 2">
    <name type="scientific">Novosphingobium cyanobacteriorum</name>
    <dbReference type="NCBI Taxonomy" id="3024215"/>
    <lineage>
        <taxon>Bacteria</taxon>
        <taxon>Pseudomonadati</taxon>
        <taxon>Pseudomonadota</taxon>
        <taxon>Alphaproteobacteria</taxon>
        <taxon>Sphingomonadales</taxon>
        <taxon>Sphingomonadaceae</taxon>
        <taxon>Novosphingobium</taxon>
    </lineage>
</organism>
<accession>A0ABT6CRC1</accession>
<dbReference type="EMBL" id="JAROCY010000020">
    <property type="protein sequence ID" value="MDF8335087.1"/>
    <property type="molecule type" value="Genomic_DNA"/>
</dbReference>
<dbReference type="RefSeq" id="WP_277279907.1">
    <property type="nucleotide sequence ID" value="NZ_JAROCY010000020.1"/>
</dbReference>
<name>A0ABT6CRC1_9SPHN</name>
<reference evidence="1 2" key="1">
    <citation type="submission" date="2023-03" db="EMBL/GenBank/DDBJ databases">
        <title>Novosphingobium cyanobacteriorum sp. nov., isolated from a eutrophic reservoir during the Microcystis bloom period.</title>
        <authorList>
            <person name="Kang M."/>
            <person name="Le V."/>
            <person name="Ko S.-R."/>
            <person name="Lee S.-A."/>
            <person name="Ahn C.-Y."/>
        </authorList>
    </citation>
    <scope>NUCLEOTIDE SEQUENCE [LARGE SCALE GENOMIC DNA]</scope>
    <source>
        <strain evidence="1 2">HBC54</strain>
    </source>
</reference>
<evidence type="ECO:0000313" key="2">
    <source>
        <dbReference type="Proteomes" id="UP001222770"/>
    </source>
</evidence>
<evidence type="ECO:0000313" key="1">
    <source>
        <dbReference type="EMBL" id="MDF8335087.1"/>
    </source>
</evidence>
<gene>
    <name evidence="1" type="ORF">POM99_17930</name>
</gene>
<dbReference type="Proteomes" id="UP001222770">
    <property type="component" value="Unassembled WGS sequence"/>
</dbReference>
<proteinExistence type="predicted"/>
<keyword evidence="2" id="KW-1185">Reference proteome</keyword>